<dbReference type="SUPFAM" id="SSF53850">
    <property type="entry name" value="Periplasmic binding protein-like II"/>
    <property type="match status" value="1"/>
</dbReference>
<comment type="similarity">
    <text evidence="1">Belongs to the UPF0065 (bug) family.</text>
</comment>
<evidence type="ECO:0000256" key="1">
    <source>
        <dbReference type="ARBA" id="ARBA00006987"/>
    </source>
</evidence>
<dbReference type="Gene3D" id="3.40.190.150">
    <property type="entry name" value="Bordetella uptake gene, domain 1"/>
    <property type="match status" value="1"/>
</dbReference>
<keyword evidence="4" id="KW-1185">Reference proteome</keyword>
<dbReference type="EMBL" id="JAAAXJ010000004">
    <property type="protein sequence ID" value="NBJ24589.1"/>
    <property type="molecule type" value="Genomic_DNA"/>
</dbReference>
<dbReference type="Pfam" id="PF03401">
    <property type="entry name" value="TctC"/>
    <property type="match status" value="1"/>
</dbReference>
<protein>
    <submittedName>
        <fullName evidence="3">Tripartite tricarboxylate transporter substrate binding protein</fullName>
    </submittedName>
</protein>
<evidence type="ECO:0000256" key="2">
    <source>
        <dbReference type="SAM" id="SignalP"/>
    </source>
</evidence>
<dbReference type="Gene3D" id="3.40.190.10">
    <property type="entry name" value="Periplasmic binding protein-like II"/>
    <property type="match status" value="1"/>
</dbReference>
<evidence type="ECO:0000313" key="4">
    <source>
        <dbReference type="Proteomes" id="UP000818323"/>
    </source>
</evidence>
<dbReference type="InterPro" id="IPR042100">
    <property type="entry name" value="Bug_dom1"/>
</dbReference>
<dbReference type="InterPro" id="IPR005064">
    <property type="entry name" value="BUG"/>
</dbReference>
<dbReference type="InterPro" id="IPR006311">
    <property type="entry name" value="TAT_signal"/>
</dbReference>
<dbReference type="PIRSF" id="PIRSF017082">
    <property type="entry name" value="YflP"/>
    <property type="match status" value="1"/>
</dbReference>
<evidence type="ECO:0000313" key="3">
    <source>
        <dbReference type="EMBL" id="NBJ24589.1"/>
    </source>
</evidence>
<dbReference type="PANTHER" id="PTHR42928:SF5">
    <property type="entry name" value="BLR1237 PROTEIN"/>
    <property type="match status" value="1"/>
</dbReference>
<accession>A0ABW9Z1Q9</accession>
<reference evidence="3 4" key="1">
    <citation type="submission" date="2020-01" db="EMBL/GenBank/DDBJ databases">
        <title>Microvirga sp. nov., an arsenate reduction bacterium isolated from Tibet hotspring sediments.</title>
        <authorList>
            <person name="Yuan C.-G."/>
        </authorList>
    </citation>
    <scope>NUCLEOTIDE SEQUENCE [LARGE SCALE GENOMIC DNA]</scope>
    <source>
        <strain evidence="3 4">SYSU G3D203</strain>
    </source>
</reference>
<proteinExistence type="inferred from homology"/>
<comment type="caution">
    <text evidence="3">The sequence shown here is derived from an EMBL/GenBank/DDBJ whole genome shotgun (WGS) entry which is preliminary data.</text>
</comment>
<dbReference type="PANTHER" id="PTHR42928">
    <property type="entry name" value="TRICARBOXYLATE-BINDING PROTEIN"/>
    <property type="match status" value="1"/>
</dbReference>
<gene>
    <name evidence="3" type="ORF">GR303_09495</name>
</gene>
<dbReference type="CDD" id="cd13578">
    <property type="entry name" value="PBP2_Bug27"/>
    <property type="match status" value="1"/>
</dbReference>
<name>A0ABW9Z1Q9_9HYPH</name>
<feature type="chain" id="PRO_5047307653" evidence="2">
    <location>
        <begin position="33"/>
        <end position="332"/>
    </location>
</feature>
<dbReference type="Proteomes" id="UP000818323">
    <property type="component" value="Unassembled WGS sequence"/>
</dbReference>
<dbReference type="PROSITE" id="PS51318">
    <property type="entry name" value="TAT"/>
    <property type="match status" value="1"/>
</dbReference>
<feature type="signal peptide" evidence="2">
    <location>
        <begin position="1"/>
        <end position="32"/>
    </location>
</feature>
<keyword evidence="2" id="KW-0732">Signal</keyword>
<organism evidence="3 4">
    <name type="scientific">Microvirga arsenatis</name>
    <dbReference type="NCBI Taxonomy" id="2692265"/>
    <lineage>
        <taxon>Bacteria</taxon>
        <taxon>Pseudomonadati</taxon>
        <taxon>Pseudomonadota</taxon>
        <taxon>Alphaproteobacteria</taxon>
        <taxon>Hyphomicrobiales</taxon>
        <taxon>Methylobacteriaceae</taxon>
        <taxon>Microvirga</taxon>
    </lineage>
</organism>
<sequence>MRENAMKQTRRSLLTGLAVLSAAASSPWRALAQSPYPSRPVRVIVPYAAGGGTDFFARLVFAAMGQQLGQQFVIENRPGAGTNIGAEAVARAEPDGYTLLLGDTATFATNRTLYTKLAFDPYKDFSPVSLTGRFALVLLVNANKLPVNSVRELVAEAKRNPGKINYATPGLGSPFHLATELLSQGAGVKLTHVPYRGAAPAVQDLVAGQVDMMFIDFATARSQLSGPIRAIAVASPKEFSGLPGVPTVAADYPGFEAWAWQGFVAPAGTPAEIVSKLNDSYRSVVAQQEIRDKLTGAGVDVLQSSPAEMAAYMREEGSKWEKVIRTAGITLE</sequence>